<evidence type="ECO:0000313" key="2">
    <source>
        <dbReference type="EMBL" id="GBG88689.1"/>
    </source>
</evidence>
<organism evidence="2 3">
    <name type="scientific">Chara braunii</name>
    <name type="common">Braun's stonewort</name>
    <dbReference type="NCBI Taxonomy" id="69332"/>
    <lineage>
        <taxon>Eukaryota</taxon>
        <taxon>Viridiplantae</taxon>
        <taxon>Streptophyta</taxon>
        <taxon>Charophyceae</taxon>
        <taxon>Charales</taxon>
        <taxon>Characeae</taxon>
        <taxon>Chara</taxon>
    </lineage>
</organism>
<dbReference type="AlphaFoldDB" id="A0A388M2I1"/>
<dbReference type="Proteomes" id="UP000265515">
    <property type="component" value="Unassembled WGS sequence"/>
</dbReference>
<gene>
    <name evidence="2" type="ORF">CBR_g48219</name>
</gene>
<evidence type="ECO:0000313" key="3">
    <source>
        <dbReference type="Proteomes" id="UP000265515"/>
    </source>
</evidence>
<dbReference type="Gramene" id="GBG88689">
    <property type="protein sequence ID" value="GBG88689"/>
    <property type="gene ID" value="CBR_g48219"/>
</dbReference>
<sequence>MAAMRPLPQQRPLPQRPCASPASRQMQTLAQQHSSVSALPANARMPLPGAHTFLYGKCAATGCPGQQCRGAQ</sequence>
<name>A0A388M2I1_CHABU</name>
<proteinExistence type="predicted"/>
<feature type="compositionally biased region" description="Polar residues" evidence="1">
    <location>
        <begin position="22"/>
        <end position="37"/>
    </location>
</feature>
<evidence type="ECO:0000256" key="1">
    <source>
        <dbReference type="SAM" id="MobiDB-lite"/>
    </source>
</evidence>
<feature type="region of interest" description="Disordered" evidence="1">
    <location>
        <begin position="1"/>
        <end position="43"/>
    </location>
</feature>
<accession>A0A388M2I1</accession>
<reference evidence="2 3" key="1">
    <citation type="journal article" date="2018" name="Cell">
        <title>The Chara Genome: Secondary Complexity and Implications for Plant Terrestrialization.</title>
        <authorList>
            <person name="Nishiyama T."/>
            <person name="Sakayama H."/>
            <person name="Vries J.D."/>
            <person name="Buschmann H."/>
            <person name="Saint-Marcoux D."/>
            <person name="Ullrich K.K."/>
            <person name="Haas F.B."/>
            <person name="Vanderstraeten L."/>
            <person name="Becker D."/>
            <person name="Lang D."/>
            <person name="Vosolsobe S."/>
            <person name="Rombauts S."/>
            <person name="Wilhelmsson P.K.I."/>
            <person name="Janitza P."/>
            <person name="Kern R."/>
            <person name="Heyl A."/>
            <person name="Rumpler F."/>
            <person name="Villalobos L.I.A.C."/>
            <person name="Clay J.M."/>
            <person name="Skokan R."/>
            <person name="Toyoda A."/>
            <person name="Suzuki Y."/>
            <person name="Kagoshima H."/>
            <person name="Schijlen E."/>
            <person name="Tajeshwar N."/>
            <person name="Catarino B."/>
            <person name="Hetherington A.J."/>
            <person name="Saltykova A."/>
            <person name="Bonnot C."/>
            <person name="Breuninger H."/>
            <person name="Symeonidi A."/>
            <person name="Radhakrishnan G.V."/>
            <person name="Van Nieuwerburgh F."/>
            <person name="Deforce D."/>
            <person name="Chang C."/>
            <person name="Karol K.G."/>
            <person name="Hedrich R."/>
            <person name="Ulvskov P."/>
            <person name="Glockner G."/>
            <person name="Delwiche C.F."/>
            <person name="Petrasek J."/>
            <person name="Van de Peer Y."/>
            <person name="Friml J."/>
            <person name="Beilby M."/>
            <person name="Dolan L."/>
            <person name="Kohara Y."/>
            <person name="Sugano S."/>
            <person name="Fujiyama A."/>
            <person name="Delaux P.-M."/>
            <person name="Quint M."/>
            <person name="TheiBen G."/>
            <person name="Hagemann M."/>
            <person name="Harholt J."/>
            <person name="Dunand C."/>
            <person name="Zachgo S."/>
            <person name="Langdale J."/>
            <person name="Maumus F."/>
            <person name="Straeten D.V.D."/>
            <person name="Gould S.B."/>
            <person name="Rensing S.A."/>
        </authorList>
    </citation>
    <scope>NUCLEOTIDE SEQUENCE [LARGE SCALE GENOMIC DNA]</scope>
    <source>
        <strain evidence="2 3">S276</strain>
    </source>
</reference>
<keyword evidence="3" id="KW-1185">Reference proteome</keyword>
<protein>
    <submittedName>
        <fullName evidence="2">Uncharacterized protein</fullName>
    </submittedName>
</protein>
<dbReference type="EMBL" id="BFEA01000689">
    <property type="protein sequence ID" value="GBG88689.1"/>
    <property type="molecule type" value="Genomic_DNA"/>
</dbReference>
<comment type="caution">
    <text evidence="2">The sequence shown here is derived from an EMBL/GenBank/DDBJ whole genome shotgun (WGS) entry which is preliminary data.</text>
</comment>